<dbReference type="EMBL" id="WAEL01000001">
    <property type="protein sequence ID" value="NID08566.1"/>
    <property type="molecule type" value="Genomic_DNA"/>
</dbReference>
<dbReference type="Gene3D" id="2.60.120.1440">
    <property type="match status" value="1"/>
</dbReference>
<dbReference type="InterPro" id="IPR006860">
    <property type="entry name" value="FecR"/>
</dbReference>
<protein>
    <submittedName>
        <fullName evidence="4">FecR family protein</fullName>
    </submittedName>
</protein>
<evidence type="ECO:0000256" key="1">
    <source>
        <dbReference type="SAM" id="Phobius"/>
    </source>
</evidence>
<feature type="transmembrane region" description="Helical" evidence="1">
    <location>
        <begin position="97"/>
        <end position="115"/>
    </location>
</feature>
<comment type="caution">
    <text evidence="4">The sequence shown here is derived from an EMBL/GenBank/DDBJ whole genome shotgun (WGS) entry which is preliminary data.</text>
</comment>
<dbReference type="PIRSF" id="PIRSF018266">
    <property type="entry name" value="FecR"/>
    <property type="match status" value="1"/>
</dbReference>
<dbReference type="InterPro" id="IPR032508">
    <property type="entry name" value="FecR_C"/>
</dbReference>
<keyword evidence="1" id="KW-0812">Transmembrane</keyword>
<feature type="domain" description="FecR protein" evidence="2">
    <location>
        <begin position="140"/>
        <end position="233"/>
    </location>
</feature>
<dbReference type="Proteomes" id="UP000606008">
    <property type="component" value="Unassembled WGS sequence"/>
</dbReference>
<reference evidence="4" key="1">
    <citation type="submission" date="2024-05" db="EMBL/GenBank/DDBJ databases">
        <authorList>
            <person name="Jung D.-H."/>
        </authorList>
    </citation>
    <scope>NUCLEOTIDE SEQUENCE</scope>
    <source>
        <strain evidence="4">JA-25</strain>
    </source>
</reference>
<keyword evidence="5" id="KW-1185">Reference proteome</keyword>
<dbReference type="Pfam" id="PF16344">
    <property type="entry name" value="FecR_C"/>
    <property type="match status" value="1"/>
</dbReference>
<dbReference type="PANTHER" id="PTHR30273">
    <property type="entry name" value="PERIPLASMIC SIGNAL SENSOR AND SIGMA FACTOR ACTIVATOR FECR-RELATED"/>
    <property type="match status" value="1"/>
</dbReference>
<organism evidence="4 5">
    <name type="scientific">Fibrivirga algicola</name>
    <dbReference type="NCBI Taxonomy" id="2950420"/>
    <lineage>
        <taxon>Bacteria</taxon>
        <taxon>Pseudomonadati</taxon>
        <taxon>Bacteroidota</taxon>
        <taxon>Cytophagia</taxon>
        <taxon>Cytophagales</taxon>
        <taxon>Spirosomataceae</taxon>
        <taxon>Fibrivirga</taxon>
    </lineage>
</organism>
<evidence type="ECO:0000259" key="3">
    <source>
        <dbReference type="Pfam" id="PF16344"/>
    </source>
</evidence>
<dbReference type="InterPro" id="IPR012373">
    <property type="entry name" value="Ferrdict_sens_TM"/>
</dbReference>
<proteinExistence type="predicted"/>
<evidence type="ECO:0000313" key="4">
    <source>
        <dbReference type="EMBL" id="NID08566.1"/>
    </source>
</evidence>
<feature type="domain" description="Protein FecR C-terminal" evidence="3">
    <location>
        <begin position="292"/>
        <end position="359"/>
    </location>
</feature>
<evidence type="ECO:0000313" key="5">
    <source>
        <dbReference type="Proteomes" id="UP000606008"/>
    </source>
</evidence>
<keyword evidence="1" id="KW-1133">Transmembrane helix</keyword>
<accession>A0ABX0Q9L6</accession>
<name>A0ABX0Q9L6_9BACT</name>
<dbReference type="Pfam" id="PF04773">
    <property type="entry name" value="FecR"/>
    <property type="match status" value="1"/>
</dbReference>
<evidence type="ECO:0000259" key="2">
    <source>
        <dbReference type="Pfam" id="PF04773"/>
    </source>
</evidence>
<dbReference type="PANTHER" id="PTHR30273:SF2">
    <property type="entry name" value="PROTEIN FECR"/>
    <property type="match status" value="1"/>
</dbReference>
<keyword evidence="1" id="KW-0472">Membrane</keyword>
<gene>
    <name evidence="4" type="ORF">F7231_00150</name>
</gene>
<dbReference type="RefSeq" id="WP_166690478.1">
    <property type="nucleotide sequence ID" value="NZ_WAEL01000001.1"/>
</dbReference>
<dbReference type="Gene3D" id="3.55.50.30">
    <property type="match status" value="1"/>
</dbReference>
<sequence>MNYAHYGLDDFLLDNDFVDWIMTGKNDLFWRDFLRTHPEQGPAIDRARTIIQATATLPVVTPTDEQVGQMWQTVEQSIEQSAETPVKPLHTQRTWRYWAAAASVAVLLLVGSLWYTKQRSATLTYSQLVDQSPLALQEVVNTESTSRLVHLPDGSTIRLAPASRISFPKTFNKLARREVYLSGKAFFEVVRKPDQPFLVYANELVTKVLGTSFTINAPESDRQITVDVRTGRVAVFAHNDPQRAEKQTSPVVGGLVVTANQQITFTRDNQQLAKSLVDQPALLPTVPPTTSFEFDETPAPAIFNALEKAYGVEIVYDNELLKACRLTASLTNEPLFEKIRLLCQGLDATYEVIDTRIVISAKGCTTP</sequence>